<dbReference type="CDD" id="cd10527">
    <property type="entry name" value="SET_LSMT"/>
    <property type="match status" value="1"/>
</dbReference>
<evidence type="ECO:0000313" key="2">
    <source>
        <dbReference type="EMBL" id="KAK1743949.1"/>
    </source>
</evidence>
<name>A0AAD8YCK7_9STRA</name>
<evidence type="ECO:0000256" key="1">
    <source>
        <dbReference type="SAM" id="MobiDB-lite"/>
    </source>
</evidence>
<protein>
    <submittedName>
        <fullName evidence="2">SET domain-containing protein</fullName>
        <ecNumber evidence="2">2.1.1.-</ecNumber>
    </submittedName>
</protein>
<dbReference type="InterPro" id="IPR046341">
    <property type="entry name" value="SET_dom_sf"/>
</dbReference>
<dbReference type="EC" id="2.1.1.-" evidence="2"/>
<sequence length="515" mass="57572">MSSTLVAQASAAIALFSTQTIAFAPSHTSLFSRHASPQQHQQQHEITPQSSSSTTSLNMESCGFGKLDIDENAPRSLPPFESWCAENGVQKMDGVELYSEDGMDYQAVTTVDIPAGSTVMYIPAELCLHSSSLEQELCAMSPTVQQAADQLTKIGSGNSIPDFYIFLKLLIEYEKEDQSFYFPYLDSFPRLYFNAASMTDFCYECLPPLVFSLSRMERVKLENFQQVLQKVDLVSAFNKQNMPLLKWAFNAVYTRAYADKEGQGSDITLTPMADMFNHGTDTEVEVYFDEGGNGMAYTTVDVPANSPLRISYGCPTNPSFLFARYGFMDDTSPATFCKMMDIPKTPENVDMGMDFSKMLFYHDTGDISQEVMDVVLYAKVLANIKYSPEVGDVKQQFYDAHMQGDEATKAAIHEAYRFETISAIKRHVDTFMEQLIALEGKSEGKSFEEHPRLPVILHHNQFVKETFSKVKQNLDGAVAEMGGPANGGGDQWGGDEWNGGEWPAEEYNQEYAYME</sequence>
<keyword evidence="2" id="KW-0489">Methyltransferase</keyword>
<dbReference type="PANTHER" id="PTHR13271:SF137">
    <property type="entry name" value="SET DOMAIN-CONTAINING PROTEIN"/>
    <property type="match status" value="1"/>
</dbReference>
<dbReference type="Gene3D" id="3.90.1410.10">
    <property type="entry name" value="set domain protein methyltransferase, domain 1"/>
    <property type="match status" value="1"/>
</dbReference>
<dbReference type="GO" id="GO:0016279">
    <property type="term" value="F:protein-lysine N-methyltransferase activity"/>
    <property type="evidence" value="ECO:0007669"/>
    <property type="project" value="TreeGrafter"/>
</dbReference>
<dbReference type="GO" id="GO:0032259">
    <property type="term" value="P:methylation"/>
    <property type="evidence" value="ECO:0007669"/>
    <property type="project" value="UniProtKB-KW"/>
</dbReference>
<dbReference type="InterPro" id="IPR050600">
    <property type="entry name" value="SETD3_SETD6_MTase"/>
</dbReference>
<organism evidence="2 3">
    <name type="scientific">Skeletonema marinoi</name>
    <dbReference type="NCBI Taxonomy" id="267567"/>
    <lineage>
        <taxon>Eukaryota</taxon>
        <taxon>Sar</taxon>
        <taxon>Stramenopiles</taxon>
        <taxon>Ochrophyta</taxon>
        <taxon>Bacillariophyta</taxon>
        <taxon>Coscinodiscophyceae</taxon>
        <taxon>Thalassiosirophycidae</taxon>
        <taxon>Thalassiosirales</taxon>
        <taxon>Skeletonemataceae</taxon>
        <taxon>Skeletonema</taxon>
        <taxon>Skeletonema marinoi-dohrnii complex</taxon>
    </lineage>
</organism>
<dbReference type="SUPFAM" id="SSF82199">
    <property type="entry name" value="SET domain"/>
    <property type="match status" value="1"/>
</dbReference>
<accession>A0AAD8YCK7</accession>
<reference evidence="2" key="1">
    <citation type="submission" date="2023-06" db="EMBL/GenBank/DDBJ databases">
        <title>Survivors Of The Sea: Transcriptome response of Skeletonema marinoi to long-term dormancy.</title>
        <authorList>
            <person name="Pinder M.I.M."/>
            <person name="Kourtchenko O."/>
            <person name="Robertson E.K."/>
            <person name="Larsson T."/>
            <person name="Maumus F."/>
            <person name="Osuna-Cruz C.M."/>
            <person name="Vancaester E."/>
            <person name="Stenow R."/>
            <person name="Vandepoele K."/>
            <person name="Ploug H."/>
            <person name="Bruchert V."/>
            <person name="Godhe A."/>
            <person name="Topel M."/>
        </authorList>
    </citation>
    <scope>NUCLEOTIDE SEQUENCE</scope>
    <source>
        <strain evidence="2">R05AC</strain>
    </source>
</reference>
<dbReference type="PANTHER" id="PTHR13271">
    <property type="entry name" value="UNCHARACTERIZED PUTATIVE METHYLTRANSFERASE"/>
    <property type="match status" value="1"/>
</dbReference>
<evidence type="ECO:0000313" key="3">
    <source>
        <dbReference type="Proteomes" id="UP001224775"/>
    </source>
</evidence>
<keyword evidence="2" id="KW-0808">Transferase</keyword>
<feature type="region of interest" description="Disordered" evidence="1">
    <location>
        <begin position="32"/>
        <end position="57"/>
    </location>
</feature>
<keyword evidence="3" id="KW-1185">Reference proteome</keyword>
<dbReference type="AlphaFoldDB" id="A0AAD8YCK7"/>
<proteinExistence type="predicted"/>
<comment type="caution">
    <text evidence="2">The sequence shown here is derived from an EMBL/GenBank/DDBJ whole genome shotgun (WGS) entry which is preliminary data.</text>
</comment>
<dbReference type="EMBL" id="JATAAI010000008">
    <property type="protein sequence ID" value="KAK1743949.1"/>
    <property type="molecule type" value="Genomic_DNA"/>
</dbReference>
<dbReference type="Proteomes" id="UP001224775">
    <property type="component" value="Unassembled WGS sequence"/>
</dbReference>
<gene>
    <name evidence="2" type="ORF">QTG54_005546</name>
</gene>